<dbReference type="HOGENOM" id="CLU_104738_0_2_1"/>
<dbReference type="STRING" id="933084.A0A067QGD1"/>
<reference evidence="4" key="1">
    <citation type="journal article" date="2014" name="Proc. Natl. Acad. Sci. U.S.A.">
        <title>Extensive sampling of basidiomycete genomes demonstrates inadequacy of the white-rot/brown-rot paradigm for wood decay fungi.</title>
        <authorList>
            <person name="Riley R."/>
            <person name="Salamov A.A."/>
            <person name="Brown D.W."/>
            <person name="Nagy L.G."/>
            <person name="Floudas D."/>
            <person name="Held B.W."/>
            <person name="Levasseur A."/>
            <person name="Lombard V."/>
            <person name="Morin E."/>
            <person name="Otillar R."/>
            <person name="Lindquist E.A."/>
            <person name="Sun H."/>
            <person name="LaButti K.M."/>
            <person name="Schmutz J."/>
            <person name="Jabbour D."/>
            <person name="Luo H."/>
            <person name="Baker S.E."/>
            <person name="Pisabarro A.G."/>
            <person name="Walton J.D."/>
            <person name="Blanchette R.A."/>
            <person name="Henrissat B."/>
            <person name="Martin F."/>
            <person name="Cullen D."/>
            <person name="Hibbett D.S."/>
            <person name="Grigoriev I.V."/>
        </authorList>
    </citation>
    <scope>NUCLEOTIDE SEQUENCE [LARGE SCALE GENOMIC DNA]</scope>
    <source>
        <strain evidence="4">MUCL 33604</strain>
    </source>
</reference>
<dbReference type="EMBL" id="KL197712">
    <property type="protein sequence ID" value="KDQ61676.1"/>
    <property type="molecule type" value="Genomic_DNA"/>
</dbReference>
<organism evidence="3 4">
    <name type="scientific">Jaapia argillacea MUCL 33604</name>
    <dbReference type="NCBI Taxonomy" id="933084"/>
    <lineage>
        <taxon>Eukaryota</taxon>
        <taxon>Fungi</taxon>
        <taxon>Dikarya</taxon>
        <taxon>Basidiomycota</taxon>
        <taxon>Agaricomycotina</taxon>
        <taxon>Agaricomycetes</taxon>
        <taxon>Agaricomycetidae</taxon>
        <taxon>Jaapiales</taxon>
        <taxon>Jaapiaceae</taxon>
        <taxon>Jaapia</taxon>
    </lineage>
</organism>
<dbReference type="OrthoDB" id="128924at2759"/>
<sequence>QKIASMRNELAELNKKFETENALKTSYEEQLTQKEEDIVKFQHEFDSLEDELEKKQAALAEASEKYVPPPHGSLWDLDVVGDHDCDLLCGLRQIDVKAEYGVRQVSRLTKERDTWEKKYKDAEEKYQASKAELDELVSGMEGL</sequence>
<evidence type="ECO:0000256" key="2">
    <source>
        <dbReference type="SAM" id="Coils"/>
    </source>
</evidence>
<accession>A0A067QGD1</accession>
<feature type="coiled-coil region" evidence="2">
    <location>
        <begin position="3"/>
        <end position="65"/>
    </location>
</feature>
<keyword evidence="4" id="KW-1185">Reference proteome</keyword>
<name>A0A067QGD1_9AGAM</name>
<proteinExistence type="predicted"/>
<dbReference type="AlphaFoldDB" id="A0A067QGD1"/>
<feature type="non-terminal residue" evidence="3">
    <location>
        <position position="1"/>
    </location>
</feature>
<protein>
    <recommendedName>
        <fullName evidence="5">Tropomyosin</fullName>
    </recommendedName>
</protein>
<keyword evidence="1 2" id="KW-0175">Coiled coil</keyword>
<dbReference type="Proteomes" id="UP000027265">
    <property type="component" value="Unassembled WGS sequence"/>
</dbReference>
<dbReference type="InParanoid" id="A0A067QGD1"/>
<feature type="coiled-coil region" evidence="2">
    <location>
        <begin position="105"/>
        <end position="139"/>
    </location>
</feature>
<dbReference type="InterPro" id="IPR000533">
    <property type="entry name" value="Tropomyosin"/>
</dbReference>
<evidence type="ECO:0000313" key="4">
    <source>
        <dbReference type="Proteomes" id="UP000027265"/>
    </source>
</evidence>
<evidence type="ECO:0000256" key="1">
    <source>
        <dbReference type="ARBA" id="ARBA00023054"/>
    </source>
</evidence>
<dbReference type="Pfam" id="PF00261">
    <property type="entry name" value="Tropomyosin"/>
    <property type="match status" value="1"/>
</dbReference>
<evidence type="ECO:0000313" key="3">
    <source>
        <dbReference type="EMBL" id="KDQ61676.1"/>
    </source>
</evidence>
<evidence type="ECO:0008006" key="5">
    <source>
        <dbReference type="Google" id="ProtNLM"/>
    </source>
</evidence>
<gene>
    <name evidence="3" type="ORF">JAAARDRAFT_123325</name>
</gene>
<dbReference type="Gene3D" id="1.20.5.340">
    <property type="match status" value="1"/>
</dbReference>